<protein>
    <submittedName>
        <fullName evidence="2">Uncharacterized protein</fullName>
    </submittedName>
</protein>
<comment type="caution">
    <text evidence="2">The sequence shown here is derived from an EMBL/GenBank/DDBJ whole genome shotgun (WGS) entry which is preliminary data.</text>
</comment>
<sequence>MSKPRRVLVVPDAGPINSLWTAGRLDLLLALDIPIVMIDAFYDELTGDPANYAKDREVKAFLDGLAGARLTMEETFVGQQARLARQQGRFRGGKGIGDAAIAEFMGDGLGNYVDDGSPVLLLFEDADFRSVRFVRKPDNLHMLSTAAMLRGMERMGLIDSADAIIAAMTNPADPAKRPRRLSDLPGGHDDEAVGGSRWQPGRG</sequence>
<proteinExistence type="predicted"/>
<reference evidence="2 3" key="1">
    <citation type="submission" date="2019-03" db="EMBL/GenBank/DDBJ databases">
        <title>Paracraurococcus aquatilis NE82 genome sequence.</title>
        <authorList>
            <person name="Zhao Y."/>
            <person name="Du Z."/>
        </authorList>
    </citation>
    <scope>NUCLEOTIDE SEQUENCE [LARGE SCALE GENOMIC DNA]</scope>
    <source>
        <strain evidence="2 3">NE82</strain>
    </source>
</reference>
<dbReference type="OrthoDB" id="8397679at2"/>
<evidence type="ECO:0000256" key="1">
    <source>
        <dbReference type="SAM" id="MobiDB-lite"/>
    </source>
</evidence>
<dbReference type="RefSeq" id="WP_132296649.1">
    <property type="nucleotide sequence ID" value="NZ_SKBM01000042.1"/>
</dbReference>
<name>A0A4R4D589_9PROT</name>
<dbReference type="AlphaFoldDB" id="A0A4R4D589"/>
<keyword evidence="3" id="KW-1185">Reference proteome</keyword>
<evidence type="ECO:0000313" key="2">
    <source>
        <dbReference type="EMBL" id="TCZ53137.1"/>
    </source>
</evidence>
<evidence type="ECO:0000313" key="3">
    <source>
        <dbReference type="Proteomes" id="UP000295023"/>
    </source>
</evidence>
<dbReference type="EMBL" id="SKBM01000042">
    <property type="protein sequence ID" value="TCZ53137.1"/>
    <property type="molecule type" value="Genomic_DNA"/>
</dbReference>
<gene>
    <name evidence="2" type="ORF">EXY23_25225</name>
</gene>
<organism evidence="2 3">
    <name type="scientific">Roseicella aquatilis</name>
    <dbReference type="NCBI Taxonomy" id="2527868"/>
    <lineage>
        <taxon>Bacteria</taxon>
        <taxon>Pseudomonadati</taxon>
        <taxon>Pseudomonadota</taxon>
        <taxon>Alphaproteobacteria</taxon>
        <taxon>Acetobacterales</taxon>
        <taxon>Roseomonadaceae</taxon>
        <taxon>Roseicella</taxon>
    </lineage>
</organism>
<dbReference type="Proteomes" id="UP000295023">
    <property type="component" value="Unassembled WGS sequence"/>
</dbReference>
<feature type="region of interest" description="Disordered" evidence="1">
    <location>
        <begin position="170"/>
        <end position="203"/>
    </location>
</feature>
<accession>A0A4R4D589</accession>
<feature type="compositionally biased region" description="Basic and acidic residues" evidence="1">
    <location>
        <begin position="174"/>
        <end position="191"/>
    </location>
</feature>